<dbReference type="NCBIfam" id="TIGR00695">
    <property type="entry name" value="uxuA"/>
    <property type="match status" value="1"/>
</dbReference>
<evidence type="ECO:0000256" key="4">
    <source>
        <dbReference type="ARBA" id="ARBA00007389"/>
    </source>
</evidence>
<dbReference type="GO" id="GO:0008927">
    <property type="term" value="F:mannonate dehydratase activity"/>
    <property type="evidence" value="ECO:0007669"/>
    <property type="project" value="UniProtKB-UniRule"/>
</dbReference>
<evidence type="ECO:0000313" key="10">
    <source>
        <dbReference type="EMBL" id="SMO94277.1"/>
    </source>
</evidence>
<dbReference type="NCBIfam" id="NF003027">
    <property type="entry name" value="PRK03906.1"/>
    <property type="match status" value="1"/>
</dbReference>
<dbReference type="PANTHER" id="PTHR30387:SF2">
    <property type="entry name" value="MANNONATE DEHYDRATASE"/>
    <property type="match status" value="1"/>
</dbReference>
<comment type="pathway">
    <text evidence="3 9">Carbohydrate metabolism; pentose and glucuronate interconversion.</text>
</comment>
<organism evidence="10 11">
    <name type="scientific">Gracilimonas mengyeensis</name>
    <dbReference type="NCBI Taxonomy" id="1302730"/>
    <lineage>
        <taxon>Bacteria</taxon>
        <taxon>Pseudomonadati</taxon>
        <taxon>Balneolota</taxon>
        <taxon>Balneolia</taxon>
        <taxon>Balneolales</taxon>
        <taxon>Balneolaceae</taxon>
        <taxon>Gracilimonas</taxon>
    </lineage>
</organism>
<evidence type="ECO:0000313" key="11">
    <source>
        <dbReference type="Proteomes" id="UP000317557"/>
    </source>
</evidence>
<evidence type="ECO:0000256" key="3">
    <source>
        <dbReference type="ARBA" id="ARBA00004892"/>
    </source>
</evidence>
<keyword evidence="8 9" id="KW-0456">Lyase</keyword>
<evidence type="ECO:0000256" key="1">
    <source>
        <dbReference type="ARBA" id="ARBA00001794"/>
    </source>
</evidence>
<evidence type="ECO:0000256" key="5">
    <source>
        <dbReference type="ARBA" id="ARBA00012927"/>
    </source>
</evidence>
<comment type="similarity">
    <text evidence="4 9">Belongs to the mannonate dehydratase family.</text>
</comment>
<comment type="cofactor">
    <cofactor evidence="9">
        <name>Fe(2+)</name>
        <dbReference type="ChEBI" id="CHEBI:29033"/>
    </cofactor>
    <cofactor evidence="9">
        <name>Mn(2+)</name>
        <dbReference type="ChEBI" id="CHEBI:29035"/>
    </cofactor>
</comment>
<keyword evidence="11" id="KW-1185">Reference proteome</keyword>
<evidence type="ECO:0000256" key="8">
    <source>
        <dbReference type="ARBA" id="ARBA00023239"/>
    </source>
</evidence>
<gene>
    <name evidence="9" type="primary">uxuA</name>
    <name evidence="10" type="ORF">SAMN06265219_11783</name>
</gene>
<dbReference type="GO" id="GO:0042840">
    <property type="term" value="P:D-glucuronate catabolic process"/>
    <property type="evidence" value="ECO:0007669"/>
    <property type="project" value="TreeGrafter"/>
</dbReference>
<dbReference type="GO" id="GO:0030145">
    <property type="term" value="F:manganese ion binding"/>
    <property type="evidence" value="ECO:0007669"/>
    <property type="project" value="TreeGrafter"/>
</dbReference>
<comment type="catalytic activity">
    <reaction evidence="1 9">
        <text>D-mannonate = 2-dehydro-3-deoxy-D-gluconate + H2O</text>
        <dbReference type="Rhea" id="RHEA:20097"/>
        <dbReference type="ChEBI" id="CHEBI:15377"/>
        <dbReference type="ChEBI" id="CHEBI:17767"/>
        <dbReference type="ChEBI" id="CHEBI:57990"/>
        <dbReference type="EC" id="4.2.1.8"/>
    </reaction>
</comment>
<evidence type="ECO:0000256" key="7">
    <source>
        <dbReference type="ARBA" id="ARBA00023211"/>
    </source>
</evidence>
<protein>
    <recommendedName>
        <fullName evidence="5 9">Mannonate dehydratase</fullName>
        <ecNumber evidence="5 9">4.2.1.8</ecNumber>
    </recommendedName>
    <alternativeName>
        <fullName evidence="9">D-mannonate hydro-lyase</fullName>
    </alternativeName>
</protein>
<dbReference type="EMBL" id="FXTP01000017">
    <property type="protein sequence ID" value="SMO94277.1"/>
    <property type="molecule type" value="Genomic_DNA"/>
</dbReference>
<dbReference type="SUPFAM" id="SSF51658">
    <property type="entry name" value="Xylose isomerase-like"/>
    <property type="match status" value="1"/>
</dbReference>
<dbReference type="PANTHER" id="PTHR30387">
    <property type="entry name" value="MANNONATE DEHYDRATASE"/>
    <property type="match status" value="1"/>
</dbReference>
<dbReference type="InterPro" id="IPR036237">
    <property type="entry name" value="Xyl_isomerase-like_sf"/>
</dbReference>
<proteinExistence type="inferred from homology"/>
<evidence type="ECO:0000256" key="6">
    <source>
        <dbReference type="ARBA" id="ARBA00023004"/>
    </source>
</evidence>
<dbReference type="OrthoDB" id="9780250at2"/>
<name>A0A521FDM8_9BACT</name>
<dbReference type="Pfam" id="PF03786">
    <property type="entry name" value="UxuA"/>
    <property type="match status" value="1"/>
</dbReference>
<dbReference type="Proteomes" id="UP000317557">
    <property type="component" value="Unassembled WGS sequence"/>
</dbReference>
<accession>A0A521FDM8</accession>
<dbReference type="RefSeq" id="WP_142455952.1">
    <property type="nucleotide sequence ID" value="NZ_FXTP01000017.1"/>
</dbReference>
<comment type="function">
    <text evidence="2 9">Catalyzes the dehydration of D-mannonate.</text>
</comment>
<dbReference type="HAMAP" id="MF_00106">
    <property type="entry name" value="UxuA"/>
    <property type="match status" value="1"/>
</dbReference>
<dbReference type="PIRSF" id="PIRSF016049">
    <property type="entry name" value="Man_dehyd"/>
    <property type="match status" value="1"/>
</dbReference>
<dbReference type="Gene3D" id="3.20.20.150">
    <property type="entry name" value="Divalent-metal-dependent TIM barrel enzymes"/>
    <property type="match status" value="1"/>
</dbReference>
<reference evidence="10 11" key="1">
    <citation type="submission" date="2017-05" db="EMBL/GenBank/DDBJ databases">
        <authorList>
            <person name="Varghese N."/>
            <person name="Submissions S."/>
        </authorList>
    </citation>
    <scope>NUCLEOTIDE SEQUENCE [LARGE SCALE GENOMIC DNA]</scope>
    <source>
        <strain evidence="10 11">DSM 21985</strain>
    </source>
</reference>
<dbReference type="GO" id="GO:0008198">
    <property type="term" value="F:ferrous iron binding"/>
    <property type="evidence" value="ECO:0007669"/>
    <property type="project" value="TreeGrafter"/>
</dbReference>
<evidence type="ECO:0000256" key="2">
    <source>
        <dbReference type="ARBA" id="ARBA00002713"/>
    </source>
</evidence>
<dbReference type="EC" id="4.2.1.8" evidence="5 9"/>
<dbReference type="AlphaFoldDB" id="A0A521FDM8"/>
<dbReference type="UniPathway" id="UPA00246"/>
<dbReference type="InterPro" id="IPR004628">
    <property type="entry name" value="Man_deHydtase"/>
</dbReference>
<sequence>MKFEYTWRWYGPDDPISLKYIRQTEATGIVTALHHIPVGKVWSVDEIQNRKKEIEAAGLRWSVVESVPVHEDIKKRKGQYLEYIENYQQTIRNLALCEIDTICYNFMPILDWTRTNLQYQVENGSFALRFEANAFAAFDLFILRRKGAEEDYSDAEIQRAELYYNSMNRTARDKLTDTIIAGLPGGHEGYSIEEFKEMLDTYKHISASHLEKNLKYFLSKVIPVAEEQRVKMCIHPDDPPYPILGLPRVVSTAKDIKRLLKDVDSKVNGITFCTGSYGVLKENKLPKMAAEFADRIHFLHLRSVQREQDGSFYEADHLKGDSQIAAVMHAIINSDKLDNNHVIPVRPDHGHKMLDDIGKETNPGYSCIGRMKGLSELRGLEQGLRFNLT</sequence>
<evidence type="ECO:0000256" key="9">
    <source>
        <dbReference type="HAMAP-Rule" id="MF_00106"/>
    </source>
</evidence>
<keyword evidence="7 9" id="KW-0464">Manganese</keyword>
<keyword evidence="6 9" id="KW-0408">Iron</keyword>